<dbReference type="PROSITE" id="PS00622">
    <property type="entry name" value="HTH_LUXR_1"/>
    <property type="match status" value="1"/>
</dbReference>
<dbReference type="Pfam" id="PF00196">
    <property type="entry name" value="GerE"/>
    <property type="match status" value="1"/>
</dbReference>
<dbReference type="FunFam" id="3.40.50.2300:FF:000018">
    <property type="entry name" value="DNA-binding transcriptional regulator NtrC"/>
    <property type="match status" value="1"/>
</dbReference>
<keyword evidence="5" id="KW-0804">Transcription</keyword>
<evidence type="ECO:0000256" key="1">
    <source>
        <dbReference type="ARBA" id="ARBA00022553"/>
    </source>
</evidence>
<sequence length="206" mass="22175">MGDRRVIHLVDDEESIRKAASFALKTSGYDVVAYASGVEFLREAKSATVGCVILDVRMPEMDGLEVQAAMAARGVNMPVIVLTGHGDVSVAVQAMKGGAIDFLEKPFEKAALLEAVRRAFARLDDVDLRALESSEAEVRVAALTPREQEVLEGLANGLPNKTIAYDLGCSSRTVEVHRASLMAKLEVRNLSEALRIAFAAGFGRKT</sequence>
<dbReference type="GO" id="GO:0003677">
    <property type="term" value="F:DNA binding"/>
    <property type="evidence" value="ECO:0007669"/>
    <property type="project" value="UniProtKB-KW"/>
</dbReference>
<evidence type="ECO:0000259" key="8">
    <source>
        <dbReference type="PROSITE" id="PS50110"/>
    </source>
</evidence>
<dbReference type="Pfam" id="PF00072">
    <property type="entry name" value="Response_reg"/>
    <property type="match status" value="1"/>
</dbReference>
<reference evidence="9 10" key="1">
    <citation type="submission" date="2019-12" db="EMBL/GenBank/DDBJ databases">
        <title>Functional and genomic insights into the Sphingobium yanoikuyae YC-JY1, a bacterium efficiently degrading bisphenol A.</title>
        <authorList>
            <person name="Jia Y."/>
            <person name="Li X."/>
            <person name="Wang J."/>
            <person name="Eltoukhy A."/>
            <person name="Lamraoui I."/>
            <person name="Yan Y."/>
        </authorList>
    </citation>
    <scope>NUCLEOTIDE SEQUENCE [LARGE SCALE GENOMIC DNA]</scope>
    <source>
        <strain evidence="9 10">YC-JY1</strain>
    </source>
</reference>
<name>A0A6P1GEF7_SPHYA</name>
<evidence type="ECO:0000313" key="10">
    <source>
        <dbReference type="Proteomes" id="UP000464086"/>
    </source>
</evidence>
<proteinExistence type="predicted"/>
<dbReference type="CDD" id="cd17537">
    <property type="entry name" value="REC_FixJ"/>
    <property type="match status" value="1"/>
</dbReference>
<accession>A0A6P1GEF7</accession>
<dbReference type="PROSITE" id="PS50110">
    <property type="entry name" value="RESPONSE_REGULATORY"/>
    <property type="match status" value="1"/>
</dbReference>
<evidence type="ECO:0000259" key="7">
    <source>
        <dbReference type="PROSITE" id="PS50043"/>
    </source>
</evidence>
<evidence type="ECO:0000256" key="6">
    <source>
        <dbReference type="PROSITE-ProRule" id="PRU00169"/>
    </source>
</evidence>
<keyword evidence="1 6" id="KW-0597">Phosphoprotein</keyword>
<dbReference type="SUPFAM" id="SSF52172">
    <property type="entry name" value="CheY-like"/>
    <property type="match status" value="1"/>
</dbReference>
<dbReference type="InterPro" id="IPR039420">
    <property type="entry name" value="WalR-like"/>
</dbReference>
<feature type="domain" description="HTH luxR-type" evidence="7">
    <location>
        <begin position="136"/>
        <end position="201"/>
    </location>
</feature>
<feature type="domain" description="Response regulatory" evidence="8">
    <location>
        <begin position="6"/>
        <end position="120"/>
    </location>
</feature>
<dbReference type="InterPro" id="IPR001789">
    <property type="entry name" value="Sig_transdc_resp-reg_receiver"/>
</dbReference>
<dbReference type="Proteomes" id="UP000464086">
    <property type="component" value="Chromosome"/>
</dbReference>
<dbReference type="CDD" id="cd06170">
    <property type="entry name" value="LuxR_C_like"/>
    <property type="match status" value="1"/>
</dbReference>
<dbReference type="SMART" id="SM00421">
    <property type="entry name" value="HTH_LUXR"/>
    <property type="match status" value="1"/>
</dbReference>
<dbReference type="PANTHER" id="PTHR43214">
    <property type="entry name" value="TWO-COMPONENT RESPONSE REGULATOR"/>
    <property type="match status" value="1"/>
</dbReference>
<dbReference type="PROSITE" id="PS50043">
    <property type="entry name" value="HTH_LUXR_2"/>
    <property type="match status" value="1"/>
</dbReference>
<gene>
    <name evidence="9" type="ORF">GS397_05680</name>
</gene>
<dbReference type="SMART" id="SM00448">
    <property type="entry name" value="REC"/>
    <property type="match status" value="1"/>
</dbReference>
<dbReference type="RefSeq" id="WP_159365910.1">
    <property type="nucleotide sequence ID" value="NZ_CP047218.1"/>
</dbReference>
<protein>
    <submittedName>
        <fullName evidence="9">Response regulator</fullName>
    </submittedName>
</protein>
<dbReference type="InterPro" id="IPR000792">
    <property type="entry name" value="Tscrpt_reg_LuxR_C"/>
</dbReference>
<keyword evidence="3" id="KW-0805">Transcription regulation</keyword>
<evidence type="ECO:0000256" key="5">
    <source>
        <dbReference type="ARBA" id="ARBA00023163"/>
    </source>
</evidence>
<dbReference type="PANTHER" id="PTHR43214:SF44">
    <property type="entry name" value="TWO-COMPONENT RESPONSE REGULATOR"/>
    <property type="match status" value="1"/>
</dbReference>
<evidence type="ECO:0000313" key="9">
    <source>
        <dbReference type="EMBL" id="QHD66604.1"/>
    </source>
</evidence>
<dbReference type="EMBL" id="CP047218">
    <property type="protein sequence ID" value="QHD66604.1"/>
    <property type="molecule type" value="Genomic_DNA"/>
</dbReference>
<organism evidence="9 10">
    <name type="scientific">Sphingobium yanoikuyae</name>
    <name type="common">Sphingomonas yanoikuyae</name>
    <dbReference type="NCBI Taxonomy" id="13690"/>
    <lineage>
        <taxon>Bacteria</taxon>
        <taxon>Pseudomonadati</taxon>
        <taxon>Pseudomonadota</taxon>
        <taxon>Alphaproteobacteria</taxon>
        <taxon>Sphingomonadales</taxon>
        <taxon>Sphingomonadaceae</taxon>
        <taxon>Sphingobium</taxon>
    </lineage>
</organism>
<dbReference type="Gene3D" id="3.40.50.2300">
    <property type="match status" value="1"/>
</dbReference>
<dbReference type="Gene3D" id="1.10.10.10">
    <property type="entry name" value="Winged helix-like DNA-binding domain superfamily/Winged helix DNA-binding domain"/>
    <property type="match status" value="1"/>
</dbReference>
<evidence type="ECO:0000256" key="3">
    <source>
        <dbReference type="ARBA" id="ARBA00023015"/>
    </source>
</evidence>
<dbReference type="PRINTS" id="PR00038">
    <property type="entry name" value="HTHLUXR"/>
</dbReference>
<evidence type="ECO:0000256" key="2">
    <source>
        <dbReference type="ARBA" id="ARBA00023012"/>
    </source>
</evidence>
<dbReference type="AlphaFoldDB" id="A0A6P1GEF7"/>
<keyword evidence="4" id="KW-0238">DNA-binding</keyword>
<keyword evidence="2" id="KW-0902">Two-component regulatory system</keyword>
<dbReference type="InterPro" id="IPR011006">
    <property type="entry name" value="CheY-like_superfamily"/>
</dbReference>
<feature type="modified residue" description="4-aspartylphosphate" evidence="6">
    <location>
        <position position="55"/>
    </location>
</feature>
<dbReference type="InterPro" id="IPR036388">
    <property type="entry name" value="WH-like_DNA-bd_sf"/>
</dbReference>
<dbReference type="GO" id="GO:0000160">
    <property type="term" value="P:phosphorelay signal transduction system"/>
    <property type="evidence" value="ECO:0007669"/>
    <property type="project" value="UniProtKB-KW"/>
</dbReference>
<evidence type="ECO:0000256" key="4">
    <source>
        <dbReference type="ARBA" id="ARBA00023125"/>
    </source>
</evidence>
<dbReference type="GO" id="GO:0006355">
    <property type="term" value="P:regulation of DNA-templated transcription"/>
    <property type="evidence" value="ECO:0007669"/>
    <property type="project" value="InterPro"/>
</dbReference>